<protein>
    <submittedName>
        <fullName evidence="1">Uncharacterized protein</fullName>
    </submittedName>
</protein>
<accession>A0AAV3Z0F4</accession>
<reference evidence="1 2" key="1">
    <citation type="journal article" date="2021" name="Elife">
        <title>Chloroplast acquisition without the gene transfer in kleptoplastic sea slugs, Plakobranchus ocellatus.</title>
        <authorList>
            <person name="Maeda T."/>
            <person name="Takahashi S."/>
            <person name="Yoshida T."/>
            <person name="Shimamura S."/>
            <person name="Takaki Y."/>
            <person name="Nagai Y."/>
            <person name="Toyoda A."/>
            <person name="Suzuki Y."/>
            <person name="Arimoto A."/>
            <person name="Ishii H."/>
            <person name="Satoh N."/>
            <person name="Nishiyama T."/>
            <person name="Hasebe M."/>
            <person name="Maruyama T."/>
            <person name="Minagawa J."/>
            <person name="Obokata J."/>
            <person name="Shigenobu S."/>
        </authorList>
    </citation>
    <scope>NUCLEOTIDE SEQUENCE [LARGE SCALE GENOMIC DNA]</scope>
</reference>
<dbReference type="Proteomes" id="UP000735302">
    <property type="component" value="Unassembled WGS sequence"/>
</dbReference>
<dbReference type="AlphaFoldDB" id="A0AAV3Z0F4"/>
<evidence type="ECO:0000313" key="1">
    <source>
        <dbReference type="EMBL" id="GFN88107.1"/>
    </source>
</evidence>
<dbReference type="EMBL" id="BLXT01001839">
    <property type="protein sequence ID" value="GFN88107.1"/>
    <property type="molecule type" value="Genomic_DNA"/>
</dbReference>
<comment type="caution">
    <text evidence="1">The sequence shown here is derived from an EMBL/GenBank/DDBJ whole genome shotgun (WGS) entry which is preliminary data.</text>
</comment>
<keyword evidence="2" id="KW-1185">Reference proteome</keyword>
<sequence length="85" mass="9398">MGHWWLRDSAPTLRSARIPLTGVQAQPLAPQPNREPVSLRSCCCGLALPKTLVLPTKPLPSSSSASVNFTKKKQVMRKKIYDRDA</sequence>
<evidence type="ECO:0000313" key="2">
    <source>
        <dbReference type="Proteomes" id="UP000735302"/>
    </source>
</evidence>
<gene>
    <name evidence="1" type="ORF">PoB_001461300</name>
</gene>
<organism evidence="1 2">
    <name type="scientific">Plakobranchus ocellatus</name>
    <dbReference type="NCBI Taxonomy" id="259542"/>
    <lineage>
        <taxon>Eukaryota</taxon>
        <taxon>Metazoa</taxon>
        <taxon>Spiralia</taxon>
        <taxon>Lophotrochozoa</taxon>
        <taxon>Mollusca</taxon>
        <taxon>Gastropoda</taxon>
        <taxon>Heterobranchia</taxon>
        <taxon>Euthyneura</taxon>
        <taxon>Panpulmonata</taxon>
        <taxon>Sacoglossa</taxon>
        <taxon>Placobranchoidea</taxon>
        <taxon>Plakobranchidae</taxon>
        <taxon>Plakobranchus</taxon>
    </lineage>
</organism>
<proteinExistence type="predicted"/>
<name>A0AAV3Z0F4_9GAST</name>